<sequence>ASAVDLGVVFLLPPFADRPDPDVRTAFADAPRAMLRPAGGLAPGGSWRDDGISWTTSTSSYALAAAALADRAAADRWLRWLDAHRTGAGSLPEKVLADGRPAAVAPPAWASAAVVLAAVELGG</sequence>
<dbReference type="InterPro" id="IPR012341">
    <property type="entry name" value="6hp_glycosidase-like_sf"/>
</dbReference>
<keyword evidence="1" id="KW-0378">Hydrolase</keyword>
<accession>A0A6J4KM62</accession>
<reference evidence="1" key="1">
    <citation type="submission" date="2020-02" db="EMBL/GenBank/DDBJ databases">
        <authorList>
            <person name="Meier V. D."/>
        </authorList>
    </citation>
    <scope>NUCLEOTIDE SEQUENCE</scope>
    <source>
        <strain evidence="1">AVDCRST_MAG48</strain>
    </source>
</reference>
<dbReference type="SUPFAM" id="SSF48208">
    <property type="entry name" value="Six-hairpin glycosidases"/>
    <property type="match status" value="1"/>
</dbReference>
<evidence type="ECO:0000313" key="1">
    <source>
        <dbReference type="EMBL" id="CAA9309650.1"/>
    </source>
</evidence>
<dbReference type="EMBL" id="CADCTS010000283">
    <property type="protein sequence ID" value="CAA9309650.1"/>
    <property type="molecule type" value="Genomic_DNA"/>
</dbReference>
<dbReference type="InterPro" id="IPR008928">
    <property type="entry name" value="6-hairpin_glycosidase_sf"/>
</dbReference>
<organism evidence="1">
    <name type="scientific">uncultured Friedmanniella sp</name>
    <dbReference type="NCBI Taxonomy" id="335381"/>
    <lineage>
        <taxon>Bacteria</taxon>
        <taxon>Bacillati</taxon>
        <taxon>Actinomycetota</taxon>
        <taxon>Actinomycetes</taxon>
        <taxon>Propionibacteriales</taxon>
        <taxon>Nocardioidaceae</taxon>
        <taxon>Friedmanniella</taxon>
        <taxon>environmental samples</taxon>
    </lineage>
</organism>
<dbReference type="AlphaFoldDB" id="A0A6J4KM62"/>
<protein>
    <submittedName>
        <fullName evidence="1">Glucoamylase</fullName>
        <ecNumber evidence="1">3.2.1.3</ecNumber>
    </submittedName>
</protein>
<name>A0A6J4KM62_9ACTN</name>
<keyword evidence="1" id="KW-0326">Glycosidase</keyword>
<dbReference type="GO" id="GO:0004339">
    <property type="term" value="F:glucan 1,4-alpha-glucosidase activity"/>
    <property type="evidence" value="ECO:0007669"/>
    <property type="project" value="UniProtKB-EC"/>
</dbReference>
<gene>
    <name evidence="1" type="ORF">AVDCRST_MAG48-1946</name>
</gene>
<dbReference type="GO" id="GO:0005975">
    <property type="term" value="P:carbohydrate metabolic process"/>
    <property type="evidence" value="ECO:0007669"/>
    <property type="project" value="InterPro"/>
</dbReference>
<dbReference type="EC" id="3.2.1.3" evidence="1"/>
<dbReference type="Gene3D" id="1.50.10.10">
    <property type="match status" value="1"/>
</dbReference>
<proteinExistence type="predicted"/>
<feature type="non-terminal residue" evidence="1">
    <location>
        <position position="1"/>
    </location>
</feature>